<keyword evidence="3" id="KW-0238">DNA-binding</keyword>
<feature type="domain" description="AAA+ ATPase" evidence="4">
    <location>
        <begin position="332"/>
        <end position="515"/>
    </location>
</feature>
<protein>
    <recommendedName>
        <fullName evidence="3">ATP-dependent RecD2 DNA helicase</fullName>
        <ecNumber evidence="3">5.6.2.3</ecNumber>
    </recommendedName>
    <alternativeName>
        <fullName evidence="3">DNA 5'-3' helicase subunit RecD2</fullName>
    </alternativeName>
</protein>
<dbReference type="SUPFAM" id="SSF52540">
    <property type="entry name" value="P-loop containing nucleoside triphosphate hydrolases"/>
    <property type="match status" value="1"/>
</dbReference>
<evidence type="ECO:0000313" key="5">
    <source>
        <dbReference type="EMBL" id="SEN54581.1"/>
    </source>
</evidence>
<name>A0A1H8HE85_9FIRM</name>
<sequence>MEKFEGTVADVIFSNDLNGYTVAKIKTEEFTEVITGIMPGLATGENIEVEGSWIVHDIYGRQFNVSSYQVVVPSTISGIMSFLSSGVIKGIGEKMAEKIVDKFGIQTLEVIQKNPERLLEVEGIGKKKLGPIVESYNENMGVKNVIISLSPYGISPKLSMKIFKKYGSNSLEIVRTNPYQLIDDIVGIGFKVADEIAKQCGIDRDSKYRIEQGILHVLKNSINSGHTFLPENIVTREAVSLLGISEEEVEEALFELALSRKVVLERYGEINIVYMSKYHRAELDVCMGLISLSNSEQRDVKIDIETELEEFQETEGIYLAAAQKQAVRAAFENGVMVLTGGPGTGKTTTINTIIRLFKINKNKVVLAAPTGRAAKRMTETTGEEAKTIHRLLEMAFDSDDRLIFTKNEEEPINADVIIVDEASMIDIFLMDNLLKAMSPKTRLIMVGDADQLPSVGAGNVLGDIISSGVITTVRLTEIFRQAQESDIVVNAHRINHGEDIVANKKDSDFFFINKDSDEEILEEIKSLVSGRLEKYYKVDSLKDIQLLSPMRKGIAGVNNINVELQKVLNPHYQARQEVELMKRVFRVGDKVMQVKNMYSRTWNNEEGTDHGEGVYNGDIGYIYHIDKSAKTIYVLFDEYKIFKYKFDELDELEHCFCTTVHKSQGSEFPVVIMPMTWGPPMLLSRNLLYTAVTRAKKLVVIVGQKKYMDYMISNNKNNDRYSNLGYKLNAFKRNNILEEEY</sequence>
<dbReference type="GO" id="GO:0016887">
    <property type="term" value="F:ATP hydrolysis activity"/>
    <property type="evidence" value="ECO:0007669"/>
    <property type="project" value="RHEA"/>
</dbReference>
<evidence type="ECO:0000259" key="4">
    <source>
        <dbReference type="SMART" id="SM00382"/>
    </source>
</evidence>
<dbReference type="Pfam" id="PF14520">
    <property type="entry name" value="HHH_5"/>
    <property type="match status" value="1"/>
</dbReference>
<dbReference type="EMBL" id="FODF01000005">
    <property type="protein sequence ID" value="SEN54581.1"/>
    <property type="molecule type" value="Genomic_DNA"/>
</dbReference>
<dbReference type="SMART" id="SM00382">
    <property type="entry name" value="AAA"/>
    <property type="match status" value="1"/>
</dbReference>
<dbReference type="EC" id="5.6.2.3" evidence="3"/>
<dbReference type="Pfam" id="PF13245">
    <property type="entry name" value="AAA_19"/>
    <property type="match status" value="1"/>
</dbReference>
<dbReference type="CDD" id="cd17933">
    <property type="entry name" value="DEXSc_RecD-like"/>
    <property type="match status" value="1"/>
</dbReference>
<dbReference type="STRING" id="215200.SAMN05216454_105112"/>
<dbReference type="PANTHER" id="PTHR43788">
    <property type="entry name" value="DNA2/NAM7 HELICASE FAMILY MEMBER"/>
    <property type="match status" value="1"/>
</dbReference>
<evidence type="ECO:0000256" key="1">
    <source>
        <dbReference type="ARBA" id="ARBA00022741"/>
    </source>
</evidence>
<dbReference type="GO" id="GO:0005524">
    <property type="term" value="F:ATP binding"/>
    <property type="evidence" value="ECO:0007669"/>
    <property type="project" value="UniProtKB-UniRule"/>
</dbReference>
<dbReference type="GO" id="GO:0003677">
    <property type="term" value="F:DNA binding"/>
    <property type="evidence" value="ECO:0007669"/>
    <property type="project" value="UniProtKB-UniRule"/>
</dbReference>
<keyword evidence="3" id="KW-0413">Isomerase</keyword>
<dbReference type="Pfam" id="PF18335">
    <property type="entry name" value="SH3_13"/>
    <property type="match status" value="1"/>
</dbReference>
<evidence type="ECO:0000256" key="2">
    <source>
        <dbReference type="ARBA" id="ARBA00022840"/>
    </source>
</evidence>
<keyword evidence="6" id="KW-1185">Reference proteome</keyword>
<dbReference type="SUPFAM" id="SSF47781">
    <property type="entry name" value="RuvA domain 2-like"/>
    <property type="match status" value="1"/>
</dbReference>
<dbReference type="Proteomes" id="UP000199512">
    <property type="component" value="Unassembled WGS sequence"/>
</dbReference>
<dbReference type="GO" id="GO:0017116">
    <property type="term" value="F:single-stranded DNA helicase activity"/>
    <property type="evidence" value="ECO:0007669"/>
    <property type="project" value="TreeGrafter"/>
</dbReference>
<dbReference type="Gene3D" id="3.40.50.300">
    <property type="entry name" value="P-loop containing nucleotide triphosphate hydrolases"/>
    <property type="match status" value="2"/>
</dbReference>
<dbReference type="GO" id="GO:0043139">
    <property type="term" value="F:5'-3' DNA helicase activity"/>
    <property type="evidence" value="ECO:0007669"/>
    <property type="project" value="UniProtKB-UniRule"/>
</dbReference>
<comment type="similarity">
    <text evidence="3">Belongs to the RecD family. RecD2 subfamily.</text>
</comment>
<dbReference type="GO" id="GO:0009338">
    <property type="term" value="C:exodeoxyribonuclease V complex"/>
    <property type="evidence" value="ECO:0007669"/>
    <property type="project" value="TreeGrafter"/>
</dbReference>
<dbReference type="InterPro" id="IPR041451">
    <property type="entry name" value="RecD2_SH13"/>
</dbReference>
<dbReference type="CDD" id="cd18809">
    <property type="entry name" value="SF1_C_RecD"/>
    <property type="match status" value="1"/>
</dbReference>
<dbReference type="Pfam" id="PF23139">
    <property type="entry name" value="OB_YrrC"/>
    <property type="match status" value="1"/>
</dbReference>
<accession>A0A1H8HE85</accession>
<dbReference type="InterPro" id="IPR027785">
    <property type="entry name" value="UvrD-like_helicase_C"/>
</dbReference>
<dbReference type="AlphaFoldDB" id="A0A1H8HE85"/>
<dbReference type="InterPro" id="IPR029493">
    <property type="entry name" value="RecD2-like_HHH"/>
</dbReference>
<comment type="function">
    <text evidence="3">DNA-dependent ATPase and ATP-dependent 5'-3' DNA helicase. Has no activity on blunt DNA or DNA with 3'-overhangs, requires at least 10 bases of 5'-ssDNA for helicase activity.</text>
</comment>
<keyword evidence="1 3" id="KW-0547">Nucleotide-binding</keyword>
<feature type="binding site" evidence="3">
    <location>
        <begin position="343"/>
        <end position="347"/>
    </location>
    <ligand>
        <name>ATP</name>
        <dbReference type="ChEBI" id="CHEBI:30616"/>
    </ligand>
</feature>
<keyword evidence="3" id="KW-0347">Helicase</keyword>
<proteinExistence type="inferred from homology"/>
<dbReference type="InterPro" id="IPR003593">
    <property type="entry name" value="AAA+_ATPase"/>
</dbReference>
<dbReference type="InterPro" id="IPR027417">
    <property type="entry name" value="P-loop_NTPase"/>
</dbReference>
<evidence type="ECO:0000313" key="6">
    <source>
        <dbReference type="Proteomes" id="UP000199512"/>
    </source>
</evidence>
<dbReference type="InterPro" id="IPR010994">
    <property type="entry name" value="RuvA_2-like"/>
</dbReference>
<dbReference type="Pfam" id="PF13538">
    <property type="entry name" value="UvrD_C_2"/>
    <property type="match status" value="1"/>
</dbReference>
<dbReference type="InterPro" id="IPR050534">
    <property type="entry name" value="Coronavir_polyprotein_1ab"/>
</dbReference>
<evidence type="ECO:0000256" key="3">
    <source>
        <dbReference type="HAMAP-Rule" id="MF_01488"/>
    </source>
</evidence>
<organism evidence="5 6">
    <name type="scientific">Peptostreptococcus russellii</name>
    <dbReference type="NCBI Taxonomy" id="215200"/>
    <lineage>
        <taxon>Bacteria</taxon>
        <taxon>Bacillati</taxon>
        <taxon>Bacillota</taxon>
        <taxon>Clostridia</taxon>
        <taxon>Peptostreptococcales</taxon>
        <taxon>Peptostreptococcaceae</taxon>
        <taxon>Peptostreptococcus</taxon>
    </lineage>
</organism>
<dbReference type="GO" id="GO:0006310">
    <property type="term" value="P:DNA recombination"/>
    <property type="evidence" value="ECO:0007669"/>
    <property type="project" value="InterPro"/>
</dbReference>
<dbReference type="Gene3D" id="1.10.10.2220">
    <property type="match status" value="1"/>
</dbReference>
<gene>
    <name evidence="3" type="primary">recD2</name>
    <name evidence="5" type="ORF">SAMN05216454_105112</name>
</gene>
<dbReference type="Gene3D" id="1.10.150.20">
    <property type="entry name" value="5' to 3' exonuclease, C-terminal subdomain"/>
    <property type="match status" value="1"/>
</dbReference>
<keyword evidence="3" id="KW-0378">Hydrolase</keyword>
<dbReference type="NCBIfam" id="TIGR01448">
    <property type="entry name" value="recD_rel"/>
    <property type="match status" value="1"/>
</dbReference>
<reference evidence="5 6" key="1">
    <citation type="submission" date="2016-10" db="EMBL/GenBank/DDBJ databases">
        <authorList>
            <person name="de Groot N.N."/>
        </authorList>
    </citation>
    <scope>NUCLEOTIDE SEQUENCE [LARGE SCALE GENOMIC DNA]</scope>
    <source>
        <strain evidence="5 6">Calf135</strain>
    </source>
</reference>
<dbReference type="Pfam" id="PF14490">
    <property type="entry name" value="HHH_RecD2"/>
    <property type="match status" value="1"/>
</dbReference>
<dbReference type="Gene3D" id="2.30.30.940">
    <property type="match status" value="1"/>
</dbReference>
<dbReference type="RefSeq" id="WP_091975183.1">
    <property type="nucleotide sequence ID" value="NZ_FODF01000005.1"/>
</dbReference>
<dbReference type="InterPro" id="IPR055446">
    <property type="entry name" value="RecD2_N_OB"/>
</dbReference>
<dbReference type="PANTHER" id="PTHR43788:SF6">
    <property type="entry name" value="DNA HELICASE B"/>
    <property type="match status" value="1"/>
</dbReference>
<dbReference type="HAMAP" id="MF_01488">
    <property type="entry name" value="RecD2"/>
    <property type="match status" value="1"/>
</dbReference>
<dbReference type="InterPro" id="IPR006345">
    <property type="entry name" value="RecD2"/>
</dbReference>
<keyword evidence="2 3" id="KW-0067">ATP-binding</keyword>
<dbReference type="OrthoDB" id="9803432at2"/>
<comment type="catalytic activity">
    <reaction evidence="3">
        <text>ATP + H2O = ADP + phosphate + H(+)</text>
        <dbReference type="Rhea" id="RHEA:13065"/>
        <dbReference type="ChEBI" id="CHEBI:15377"/>
        <dbReference type="ChEBI" id="CHEBI:15378"/>
        <dbReference type="ChEBI" id="CHEBI:30616"/>
        <dbReference type="ChEBI" id="CHEBI:43474"/>
        <dbReference type="ChEBI" id="CHEBI:456216"/>
        <dbReference type="EC" id="5.6.2.3"/>
    </reaction>
</comment>